<name>A0A4Y3KIH2_9CELL</name>
<organism evidence="1 2">
    <name type="scientific">Cellulomonas gelida</name>
    <dbReference type="NCBI Taxonomy" id="1712"/>
    <lineage>
        <taxon>Bacteria</taxon>
        <taxon>Bacillati</taxon>
        <taxon>Actinomycetota</taxon>
        <taxon>Actinomycetes</taxon>
        <taxon>Micrococcales</taxon>
        <taxon>Cellulomonadaceae</taxon>
        <taxon>Cellulomonas</taxon>
    </lineage>
</organism>
<comment type="caution">
    <text evidence="1">The sequence shown here is derived from an EMBL/GenBank/DDBJ whole genome shotgun (WGS) entry which is preliminary data.</text>
</comment>
<reference evidence="1 2" key="1">
    <citation type="submission" date="2019-06" db="EMBL/GenBank/DDBJ databases">
        <title>Whole genome shotgun sequence of Cellulomonas gelida NBRC 3748.</title>
        <authorList>
            <person name="Hosoyama A."/>
            <person name="Uohara A."/>
            <person name="Ohji S."/>
            <person name="Ichikawa N."/>
        </authorList>
    </citation>
    <scope>NUCLEOTIDE SEQUENCE [LARGE SCALE GENOMIC DNA]</scope>
    <source>
        <strain evidence="1 2">NBRC 3748</strain>
    </source>
</reference>
<dbReference type="Proteomes" id="UP000320461">
    <property type="component" value="Unassembled WGS sequence"/>
</dbReference>
<evidence type="ECO:0000313" key="1">
    <source>
        <dbReference type="EMBL" id="GEA83703.1"/>
    </source>
</evidence>
<dbReference type="AlphaFoldDB" id="A0A4Y3KIH2"/>
<accession>A0A4Y3KIH2</accession>
<proteinExistence type="predicted"/>
<dbReference type="EMBL" id="BJLQ01000007">
    <property type="protein sequence ID" value="GEA83703.1"/>
    <property type="molecule type" value="Genomic_DNA"/>
</dbReference>
<evidence type="ECO:0000313" key="2">
    <source>
        <dbReference type="Proteomes" id="UP000320461"/>
    </source>
</evidence>
<keyword evidence="2" id="KW-1185">Reference proteome</keyword>
<protein>
    <submittedName>
        <fullName evidence="1">Uncharacterized protein</fullName>
    </submittedName>
</protein>
<gene>
    <name evidence="1" type="ORF">CGE01nite_09540</name>
</gene>
<sequence length="82" mass="8702">MRNTGLDCAVHGPGVPAPARQRRVAGVQARATRACTPVVGLRGPGQPIFSALVAVELSTVVVDWNVARTWYEPFARTGSTTE</sequence>